<evidence type="ECO:0000256" key="1">
    <source>
        <dbReference type="ARBA" id="ARBA00023015"/>
    </source>
</evidence>
<evidence type="ECO:0000256" key="2">
    <source>
        <dbReference type="ARBA" id="ARBA00023125"/>
    </source>
</evidence>
<dbReference type="InterPro" id="IPR018060">
    <property type="entry name" value="HTH_AraC"/>
</dbReference>
<feature type="domain" description="HTH araC/xylS-type" evidence="4">
    <location>
        <begin position="186"/>
        <end position="284"/>
    </location>
</feature>
<organism evidence="5 6">
    <name type="scientific">Rhizobium oryzicola</name>
    <dbReference type="NCBI Taxonomy" id="1232668"/>
    <lineage>
        <taxon>Bacteria</taxon>
        <taxon>Pseudomonadati</taxon>
        <taxon>Pseudomonadota</taxon>
        <taxon>Alphaproteobacteria</taxon>
        <taxon>Hyphomicrobiales</taxon>
        <taxon>Rhizobiaceae</taxon>
        <taxon>Rhizobium/Agrobacterium group</taxon>
        <taxon>Rhizobium</taxon>
    </lineage>
</organism>
<dbReference type="SMART" id="SM00342">
    <property type="entry name" value="HTH_ARAC"/>
    <property type="match status" value="1"/>
</dbReference>
<dbReference type="Gene3D" id="1.10.10.60">
    <property type="entry name" value="Homeodomain-like"/>
    <property type="match status" value="1"/>
</dbReference>
<dbReference type="PRINTS" id="PR00032">
    <property type="entry name" value="HTHARAC"/>
</dbReference>
<dbReference type="InterPro" id="IPR020449">
    <property type="entry name" value="Tscrpt_reg_AraC-type_HTH"/>
</dbReference>
<dbReference type="PANTHER" id="PTHR43280:SF32">
    <property type="entry name" value="TRANSCRIPTIONAL REGULATORY PROTEIN"/>
    <property type="match status" value="1"/>
</dbReference>
<reference evidence="5" key="1">
    <citation type="journal article" date="2015" name="Int. J. Syst. Evol. Microbiol.">
        <title>Rhizobium oryzicola sp. nov., potential plant-growth-promoting endophytic bacteria isolated from rice roots.</title>
        <authorList>
            <person name="Zhang X.X."/>
            <person name="Gao J.S."/>
            <person name="Cao Y.H."/>
            <person name="Sheirdil R.A."/>
            <person name="Wang X.C."/>
            <person name="Zhang L."/>
        </authorList>
    </citation>
    <scope>NUCLEOTIDE SEQUENCE</scope>
    <source>
        <strain evidence="5">05753</strain>
    </source>
</reference>
<dbReference type="Pfam" id="PF12833">
    <property type="entry name" value="HTH_18"/>
    <property type="match status" value="1"/>
</dbReference>
<evidence type="ECO:0000313" key="6">
    <source>
        <dbReference type="Proteomes" id="UP001169006"/>
    </source>
</evidence>
<keyword evidence="3" id="KW-0804">Transcription</keyword>
<proteinExistence type="predicted"/>
<dbReference type="PANTHER" id="PTHR43280">
    <property type="entry name" value="ARAC-FAMILY TRANSCRIPTIONAL REGULATOR"/>
    <property type="match status" value="1"/>
</dbReference>
<evidence type="ECO:0000256" key="3">
    <source>
        <dbReference type="ARBA" id="ARBA00023163"/>
    </source>
</evidence>
<keyword evidence="2" id="KW-0238">DNA-binding</keyword>
<name>A0ABT8SY78_9HYPH</name>
<protein>
    <submittedName>
        <fullName evidence="5">AraC family transcriptional regulator</fullName>
    </submittedName>
</protein>
<dbReference type="PROSITE" id="PS01124">
    <property type="entry name" value="HTH_ARAC_FAMILY_2"/>
    <property type="match status" value="1"/>
</dbReference>
<dbReference type="Proteomes" id="UP001169006">
    <property type="component" value="Unassembled WGS sequence"/>
</dbReference>
<evidence type="ECO:0000313" key="5">
    <source>
        <dbReference type="EMBL" id="MDO1583306.1"/>
    </source>
</evidence>
<reference evidence="5" key="2">
    <citation type="submission" date="2023-07" db="EMBL/GenBank/DDBJ databases">
        <authorList>
            <person name="Sun H."/>
        </authorList>
    </citation>
    <scope>NUCLEOTIDE SEQUENCE</scope>
    <source>
        <strain evidence="5">05753</strain>
    </source>
</reference>
<dbReference type="EMBL" id="JAUKWQ010000004">
    <property type="protein sequence ID" value="MDO1583306.1"/>
    <property type="molecule type" value="Genomic_DNA"/>
</dbReference>
<dbReference type="SUPFAM" id="SSF46689">
    <property type="entry name" value="Homeodomain-like"/>
    <property type="match status" value="1"/>
</dbReference>
<dbReference type="InterPro" id="IPR009057">
    <property type="entry name" value="Homeodomain-like_sf"/>
</dbReference>
<keyword evidence="6" id="KW-1185">Reference proteome</keyword>
<sequence length="302" mass="34284">MIYPSPTKSLPQADLYGEMRLVQVLPSLGRQRIQLLHPRQRHFHHLLFVASGDAILDGEREHPHAGPSFILSPTERLQTATFFAGAEGMVIGLSPQLLADAIGNQPESASLRAFCSQALVLRLGDSTAVETRTFLLQIAREWERPRYMSRMTIAASLRLILIGAWQASETQPSVHPSRRGRDDLLQRFRQLVETSFRQQMSIARYAEGLGVSPDRLHAICTRQLKRSPLDLVHERLVREAQFQLERSARSVQDIAESLGFRDPSNFSHFFKKKTGLSPLNYRNRMQRSAGRDIAPADYHDWP</sequence>
<keyword evidence="1" id="KW-0805">Transcription regulation</keyword>
<comment type="caution">
    <text evidence="5">The sequence shown here is derived from an EMBL/GenBank/DDBJ whole genome shotgun (WGS) entry which is preliminary data.</text>
</comment>
<dbReference type="RefSeq" id="WP_302077497.1">
    <property type="nucleotide sequence ID" value="NZ_JAUKWQ010000004.1"/>
</dbReference>
<evidence type="ECO:0000259" key="4">
    <source>
        <dbReference type="PROSITE" id="PS01124"/>
    </source>
</evidence>
<gene>
    <name evidence="5" type="ORF">Q2T52_14530</name>
</gene>
<accession>A0ABT8SY78</accession>